<keyword evidence="11 15" id="KW-1133">Transmembrane helix</keyword>
<name>A0A0U2T5N5_SACKO</name>
<keyword evidence="9" id="KW-0418">Kinase</keyword>
<comment type="similarity">
    <text evidence="2">Belongs to the protein kinase superfamily. TKL Ser/Thr protein kinase family. TGFB receptor subfamily.</text>
</comment>
<evidence type="ECO:0000256" key="2">
    <source>
        <dbReference type="ARBA" id="ARBA00009605"/>
    </source>
</evidence>
<feature type="domain" description="Protein kinase" evidence="17">
    <location>
        <begin position="270"/>
        <end position="565"/>
    </location>
</feature>
<dbReference type="InterPro" id="IPR001245">
    <property type="entry name" value="Ser-Thr/Tyr_kinase_cat_dom"/>
</dbReference>
<keyword evidence="4" id="KW-0723">Serine/threonine-protein kinase</keyword>
<dbReference type="PROSITE" id="PS00108">
    <property type="entry name" value="PROTEIN_KINASE_ST"/>
    <property type="match status" value="1"/>
</dbReference>
<evidence type="ECO:0000256" key="16">
    <source>
        <dbReference type="SAM" id="SignalP"/>
    </source>
</evidence>
<dbReference type="AlphaFoldDB" id="A0A0U2T5N5"/>
<evidence type="ECO:0000256" key="8">
    <source>
        <dbReference type="ARBA" id="ARBA00022741"/>
    </source>
</evidence>
<dbReference type="EMBL" id="KT876072">
    <property type="protein sequence ID" value="ALR88570.1"/>
    <property type="molecule type" value="mRNA"/>
</dbReference>
<evidence type="ECO:0000256" key="14">
    <source>
        <dbReference type="SAM" id="MobiDB-lite"/>
    </source>
</evidence>
<feature type="compositionally biased region" description="Low complexity" evidence="14">
    <location>
        <begin position="594"/>
        <end position="609"/>
    </location>
</feature>
<keyword evidence="8" id="KW-0547">Nucleotide-binding</keyword>
<evidence type="ECO:0000256" key="13">
    <source>
        <dbReference type="ARBA" id="ARBA00023170"/>
    </source>
</evidence>
<feature type="chain" id="PRO_5006832329" description="receptor protein serine/threonine kinase" evidence="16">
    <location>
        <begin position="27"/>
        <end position="687"/>
    </location>
</feature>
<comment type="subcellular location">
    <subcellularLocation>
        <location evidence="1">Membrane</location>
        <topology evidence="1">Single-pass type I membrane protein</topology>
    </subcellularLocation>
</comment>
<dbReference type="GO" id="GO:0071363">
    <property type="term" value="P:cellular response to growth factor stimulus"/>
    <property type="evidence" value="ECO:0007669"/>
    <property type="project" value="TreeGrafter"/>
</dbReference>
<sequence>MDVNMVNNALLTNLAVLLVVIGVCDAGLFCSVCNDSVPVCDRKTMSCHSNCKQTVECEEGFLCVATWWVDDIKESEIYPWLGCFPAISPYGEKCKATKSQGALTCLCNADNCNEEIIVPKELFPEYKDEEEASSHNNSNSAPPLVTVTIIGVSSSGESILEPAVTSPLPPTNRLTNNYIIAITFSIAVPIIIFSVLATIVCCTHKRKQRKEKEKYEEAKQAFRKGSASADMRSVVNFVNSGSKSAIYESVLMSDLLPHESEKDSNDNLSVQLDGLLARGQFAQIWKGSMVKDGIQRPVAVKIFSPDQYKSWAQETEFYTDLRVSLRHSHILEYITSRENINGTPQQHWIITAYHEHGSLRDYLTKYVISWNELCTMGKTLMSGLAQLHSYSTGQDYIPKIPVAHRDMKSSNVLVKCDGTCAIADFGLAMKLDPLTSIDELANMGQVGTPRYMSPEALDCKINLADIESFKHCDMYSVALIIWEMMSRCSISSTMGDYKLPYSDHVPSNPSIEMMKGVLIRDKRRPDVPASWNEHKGMRSLVDTMVDCWDDDPDARLTASCVEFRLGNLSRLDDADFDIFGETRLLDEIDSGMASSTSQVTSSRESTVSSPLHKPRKGPRSTATTRPSVTSEFSDESGMSEVVSPSHRSQRCYKKSFNSDISEENEIIELVNDDDLPMFRQSILISIE</sequence>
<protein>
    <recommendedName>
        <fullName evidence="3">receptor protein serine/threonine kinase</fullName>
        <ecNumber evidence="3">2.7.11.30</ecNumber>
    </recommendedName>
</protein>
<dbReference type="GO" id="GO:0005524">
    <property type="term" value="F:ATP binding"/>
    <property type="evidence" value="ECO:0007669"/>
    <property type="project" value="UniProtKB-KW"/>
</dbReference>
<dbReference type="InterPro" id="IPR011009">
    <property type="entry name" value="Kinase-like_dom_sf"/>
</dbReference>
<evidence type="ECO:0000256" key="7">
    <source>
        <dbReference type="ARBA" id="ARBA00022729"/>
    </source>
</evidence>
<keyword evidence="12 15" id="KW-0472">Membrane</keyword>
<keyword evidence="6 15" id="KW-0812">Transmembrane</keyword>
<dbReference type="Gene3D" id="1.10.510.10">
    <property type="entry name" value="Transferase(Phosphotransferase) domain 1"/>
    <property type="match status" value="1"/>
</dbReference>
<evidence type="ECO:0000256" key="4">
    <source>
        <dbReference type="ARBA" id="ARBA00022527"/>
    </source>
</evidence>
<keyword evidence="7 16" id="KW-0732">Signal</keyword>
<feature type="compositionally biased region" description="Polar residues" evidence="14">
    <location>
        <begin position="620"/>
        <end position="631"/>
    </location>
</feature>
<dbReference type="InterPro" id="IPR008271">
    <property type="entry name" value="Ser/Thr_kinase_AS"/>
</dbReference>
<dbReference type="GO" id="GO:0043235">
    <property type="term" value="C:receptor complex"/>
    <property type="evidence" value="ECO:0007669"/>
    <property type="project" value="TreeGrafter"/>
</dbReference>
<evidence type="ECO:0000256" key="5">
    <source>
        <dbReference type="ARBA" id="ARBA00022679"/>
    </source>
</evidence>
<accession>A0A0U2T5N5</accession>
<keyword evidence="5" id="KW-0808">Transferase</keyword>
<dbReference type="SMART" id="SM00220">
    <property type="entry name" value="S_TKc"/>
    <property type="match status" value="1"/>
</dbReference>
<dbReference type="PROSITE" id="PS50011">
    <property type="entry name" value="PROTEIN_KINASE_DOM"/>
    <property type="match status" value="1"/>
</dbReference>
<dbReference type="InterPro" id="IPR000719">
    <property type="entry name" value="Prot_kinase_dom"/>
</dbReference>
<dbReference type="PANTHER" id="PTHR23255">
    <property type="entry name" value="TRANSFORMING GROWTH FACTOR-BETA RECEPTOR TYPE I AND II"/>
    <property type="match status" value="1"/>
</dbReference>
<evidence type="ECO:0000313" key="18">
    <source>
        <dbReference type="EMBL" id="ALR88570.1"/>
    </source>
</evidence>
<evidence type="ECO:0000256" key="1">
    <source>
        <dbReference type="ARBA" id="ARBA00004479"/>
    </source>
</evidence>
<dbReference type="Gene3D" id="3.30.200.20">
    <property type="entry name" value="Phosphorylase Kinase, domain 1"/>
    <property type="match status" value="1"/>
</dbReference>
<proteinExistence type="evidence at transcript level"/>
<evidence type="ECO:0000256" key="11">
    <source>
        <dbReference type="ARBA" id="ARBA00022989"/>
    </source>
</evidence>
<keyword evidence="13 18" id="KW-0675">Receptor</keyword>
<feature type="transmembrane region" description="Helical" evidence="15">
    <location>
        <begin position="178"/>
        <end position="202"/>
    </location>
</feature>
<dbReference type="GO" id="GO:0004675">
    <property type="term" value="F:transmembrane receptor protein serine/threonine kinase activity"/>
    <property type="evidence" value="ECO:0007669"/>
    <property type="project" value="UniProtKB-EC"/>
</dbReference>
<dbReference type="Pfam" id="PF07714">
    <property type="entry name" value="PK_Tyr_Ser-Thr"/>
    <property type="match status" value="1"/>
</dbReference>
<dbReference type="EC" id="2.7.11.30" evidence="3"/>
<feature type="signal peptide" evidence="16">
    <location>
        <begin position="1"/>
        <end position="26"/>
    </location>
</feature>
<keyword evidence="10" id="KW-0067">ATP-binding</keyword>
<evidence type="ECO:0000256" key="12">
    <source>
        <dbReference type="ARBA" id="ARBA00023136"/>
    </source>
</evidence>
<dbReference type="InterPro" id="IPR000333">
    <property type="entry name" value="TGFB_receptor"/>
</dbReference>
<feature type="region of interest" description="Disordered" evidence="14">
    <location>
        <begin position="590"/>
        <end position="644"/>
    </location>
</feature>
<organism evidence="18">
    <name type="scientific">Saccoglossus kowalevskii</name>
    <name type="common">Acorn worm</name>
    <dbReference type="NCBI Taxonomy" id="10224"/>
    <lineage>
        <taxon>Eukaryota</taxon>
        <taxon>Metazoa</taxon>
        <taxon>Hemichordata</taxon>
        <taxon>Enteropneusta</taxon>
        <taxon>Harrimaniidae</taxon>
        <taxon>Saccoglossus</taxon>
    </lineage>
</organism>
<evidence type="ECO:0000256" key="15">
    <source>
        <dbReference type="SAM" id="Phobius"/>
    </source>
</evidence>
<reference evidence="18" key="1">
    <citation type="journal article" date="2015" name="Nature">
        <title>Hemichordate genomes and deuterostome origins.</title>
        <authorList>
            <person name="Simakov O."/>
            <person name="Kawashima T."/>
            <person name="Marletaz F."/>
            <person name="Jenkins J."/>
            <person name="Koyanagi R."/>
            <person name="Mitros T."/>
            <person name="Hisata K."/>
            <person name="Bredeson J."/>
            <person name="Shoguchi E."/>
            <person name="Gyoja F."/>
            <person name="Yue J.X."/>
            <person name="Chen Y.C."/>
            <person name="Freeman R.M.Jr."/>
            <person name="Sasaki A."/>
            <person name="Hikosaka-Katayama T."/>
            <person name="Sato A."/>
            <person name="Fujie M."/>
            <person name="Baughman K.W."/>
            <person name="Levine J."/>
            <person name="Gonzalez P."/>
            <person name="Cameron C."/>
            <person name="Fritzenwanker J.H."/>
            <person name="Pani A.M."/>
            <person name="Goto H."/>
            <person name="Kanda M."/>
            <person name="Arakaki N."/>
            <person name="Yamasaki S."/>
            <person name="Qu J."/>
            <person name="Cree A."/>
            <person name="Ding Y."/>
            <person name="Dinh H.H."/>
            <person name="Dugan S."/>
            <person name="Holder M."/>
            <person name="Jhangiani S.N."/>
            <person name="Kovar C.L."/>
            <person name="Lee S.L."/>
            <person name="Lewis L.R."/>
            <person name="Morton D."/>
            <person name="Nazareth L.V."/>
            <person name="Okwuonu G."/>
            <person name="Santibanez J."/>
            <person name="Chen R."/>
            <person name="Richards S."/>
            <person name="Muzny D.M."/>
            <person name="Gillis A."/>
            <person name="Peshkin L."/>
            <person name="Wu M."/>
            <person name="Humphreys T."/>
            <person name="Su Y.H."/>
            <person name="Putnam N.H."/>
            <person name="Schmutz J."/>
            <person name="Fujiyama A."/>
            <person name="Yu J.K."/>
            <person name="Tagawa K."/>
            <person name="Worley K.C."/>
            <person name="Gibbs R.A."/>
            <person name="Kirschner M.W."/>
            <person name="Lowe C.J."/>
            <person name="Satoh N."/>
            <person name="Rokhsar D.S."/>
            <person name="Gerhart J."/>
        </authorList>
    </citation>
    <scope>NUCLEOTIDE SEQUENCE</scope>
</reference>
<dbReference type="GO" id="GO:0005886">
    <property type="term" value="C:plasma membrane"/>
    <property type="evidence" value="ECO:0007669"/>
    <property type="project" value="TreeGrafter"/>
</dbReference>
<evidence type="ECO:0000256" key="9">
    <source>
        <dbReference type="ARBA" id="ARBA00022777"/>
    </source>
</evidence>
<dbReference type="OrthoDB" id="547665at2759"/>
<evidence type="ECO:0000256" key="10">
    <source>
        <dbReference type="ARBA" id="ARBA00022840"/>
    </source>
</evidence>
<evidence type="ECO:0000256" key="6">
    <source>
        <dbReference type="ARBA" id="ARBA00022692"/>
    </source>
</evidence>
<evidence type="ECO:0000256" key="3">
    <source>
        <dbReference type="ARBA" id="ARBA00012401"/>
    </source>
</evidence>
<evidence type="ECO:0000259" key="17">
    <source>
        <dbReference type="PROSITE" id="PS50011"/>
    </source>
</evidence>
<dbReference type="CDD" id="cd14055">
    <property type="entry name" value="STKc_TGFbR2_like"/>
    <property type="match status" value="1"/>
</dbReference>
<dbReference type="PANTHER" id="PTHR23255:SF104">
    <property type="entry name" value="TGF-BETA RECEPTOR TYPE-2-LIKE ISOFORM X1"/>
    <property type="match status" value="1"/>
</dbReference>
<dbReference type="SUPFAM" id="SSF56112">
    <property type="entry name" value="Protein kinase-like (PK-like)"/>
    <property type="match status" value="1"/>
</dbReference>